<comment type="caution">
    <text evidence="3">The sequence shown here is derived from an EMBL/GenBank/DDBJ whole genome shotgun (WGS) entry which is preliminary data.</text>
</comment>
<feature type="transmembrane region" description="Helical" evidence="2">
    <location>
        <begin position="429"/>
        <end position="447"/>
    </location>
</feature>
<evidence type="ECO:0000256" key="2">
    <source>
        <dbReference type="SAM" id="Phobius"/>
    </source>
</evidence>
<keyword evidence="2" id="KW-1133">Transmembrane helix</keyword>
<dbReference type="EMBL" id="MPIN01000019">
    <property type="protein sequence ID" value="OJH34409.1"/>
    <property type="molecule type" value="Genomic_DNA"/>
</dbReference>
<dbReference type="PANTHER" id="PTHR43422:SF3">
    <property type="entry name" value="THIAMINE THIAZOLE SYNTHASE"/>
    <property type="match status" value="1"/>
</dbReference>
<dbReference type="AlphaFoldDB" id="A0A1L9AWM2"/>
<dbReference type="Proteomes" id="UP000182229">
    <property type="component" value="Unassembled WGS sequence"/>
</dbReference>
<keyword evidence="2" id="KW-0812">Transmembrane</keyword>
<keyword evidence="2" id="KW-0472">Membrane</keyword>
<protein>
    <recommendedName>
        <fullName evidence="5">FAD-binding domain-containing protein</fullName>
    </recommendedName>
</protein>
<gene>
    <name evidence="3" type="ORF">BON30_43580</name>
</gene>
<reference evidence="4" key="1">
    <citation type="submission" date="2016-11" db="EMBL/GenBank/DDBJ databases">
        <authorList>
            <person name="Shukria A."/>
            <person name="Stevens D.C."/>
        </authorList>
    </citation>
    <scope>NUCLEOTIDE SEQUENCE [LARGE SCALE GENOMIC DNA]</scope>
    <source>
        <strain evidence="4">Cbfe23</strain>
    </source>
</reference>
<evidence type="ECO:0000313" key="3">
    <source>
        <dbReference type="EMBL" id="OJH34409.1"/>
    </source>
</evidence>
<evidence type="ECO:0000313" key="4">
    <source>
        <dbReference type="Proteomes" id="UP000182229"/>
    </source>
</evidence>
<sequence>MKPNTHRFGQAVIIGGSIAGLLSARVLADHFDKVLVLEREPFPEGPEARKSTPQGRHIHAVLEAGLKTMEGLFPGLRRELEAGGVEYIDMARDAAWLQSGSWKARYEGDIETILVSRPFLEWKLRGHVAALPNVELRTGYAVEELVLDASRTRAVGVKVKGPEGEQEISGALIVDASGRGSRAPQWLEALGFGQVEQDQVRIDLGYTSRLYERPPGFDAWKILVLNGKAPESQRSGFISNVEGGRWIVSLNGYFGDHAPTDDAGFLEFARGLPTPAIYEYIRDARPLTAPVLHKIPSSRWLHYERLARRPEGFVLLGDAVCALNPVFGQGMTVSALGAKFLGECVAQAKASPEGLPLEVARPFQKKLAGLIELCWTLTTTMDLAHPRAEGKRPFGLKFLQWSFQNMIDLTSQDAASCQTFYEALHLRKGILGLLQPGFLAALLVYNLKSFFVPRHKRANLDRMPARPGPSPSQAMGRVDAAA</sequence>
<proteinExistence type="predicted"/>
<name>A0A1L9AWM2_9BACT</name>
<evidence type="ECO:0000256" key="1">
    <source>
        <dbReference type="SAM" id="MobiDB-lite"/>
    </source>
</evidence>
<dbReference type="SUPFAM" id="SSF51905">
    <property type="entry name" value="FAD/NAD(P)-binding domain"/>
    <property type="match status" value="1"/>
</dbReference>
<dbReference type="RefSeq" id="WP_071904520.1">
    <property type="nucleotide sequence ID" value="NZ_MPIN01000019.1"/>
</dbReference>
<keyword evidence="4" id="KW-1185">Reference proteome</keyword>
<reference evidence="3 4" key="2">
    <citation type="submission" date="2016-12" db="EMBL/GenBank/DDBJ databases">
        <title>Draft Genome Sequence of Cystobacter ferrugineus Strain Cbfe23.</title>
        <authorList>
            <person name="Akbar S."/>
            <person name="Dowd S.E."/>
            <person name="Stevens D.C."/>
        </authorList>
    </citation>
    <scope>NUCLEOTIDE SEQUENCE [LARGE SCALE GENOMIC DNA]</scope>
    <source>
        <strain evidence="3 4">Cbfe23</strain>
    </source>
</reference>
<evidence type="ECO:0008006" key="5">
    <source>
        <dbReference type="Google" id="ProtNLM"/>
    </source>
</evidence>
<dbReference type="InterPro" id="IPR036188">
    <property type="entry name" value="FAD/NAD-bd_sf"/>
</dbReference>
<accession>A0A1L9AWM2</accession>
<dbReference type="STRING" id="83449.BON30_43580"/>
<feature type="region of interest" description="Disordered" evidence="1">
    <location>
        <begin position="461"/>
        <end position="482"/>
    </location>
</feature>
<organism evidence="3 4">
    <name type="scientific">Cystobacter ferrugineus</name>
    <dbReference type="NCBI Taxonomy" id="83449"/>
    <lineage>
        <taxon>Bacteria</taxon>
        <taxon>Pseudomonadati</taxon>
        <taxon>Myxococcota</taxon>
        <taxon>Myxococcia</taxon>
        <taxon>Myxococcales</taxon>
        <taxon>Cystobacterineae</taxon>
        <taxon>Archangiaceae</taxon>
        <taxon>Cystobacter</taxon>
    </lineage>
</organism>
<dbReference type="PANTHER" id="PTHR43422">
    <property type="entry name" value="THIAMINE THIAZOLE SYNTHASE"/>
    <property type="match status" value="1"/>
</dbReference>
<dbReference type="Gene3D" id="3.50.50.60">
    <property type="entry name" value="FAD/NAD(P)-binding domain"/>
    <property type="match status" value="1"/>
</dbReference>